<sequence length="81" mass="9620">MFSTEFEQEVIKAVREIVKDILQDEIKQDKRYNQKELCETLGIGLETLSDLNRRGLRPTKVGRQYIYLESQVNKFLRENTI</sequence>
<reference evidence="3" key="1">
    <citation type="submission" date="2016-01" db="EMBL/GenBank/DDBJ databases">
        <authorList>
            <person name="Mitreva M."/>
            <person name="Pepin K.H."/>
            <person name="Mihindukulasuriya K.A."/>
            <person name="Fulton R."/>
            <person name="Fronick C."/>
            <person name="O'Laughlin M."/>
            <person name="Miner T."/>
            <person name="Herter B."/>
            <person name="Rosa B.A."/>
            <person name="Cordes M."/>
            <person name="Tomlinson C."/>
            <person name="Wollam A."/>
            <person name="Palsikar V.B."/>
            <person name="Mardis E.R."/>
            <person name="Wilson R.K."/>
        </authorList>
    </citation>
    <scope>NUCLEOTIDE SEQUENCE [LARGE SCALE GENOMIC DNA]</scope>
    <source>
        <strain evidence="3">DNF01167</strain>
    </source>
</reference>
<dbReference type="Pfam" id="PF12728">
    <property type="entry name" value="HTH_17"/>
    <property type="match status" value="1"/>
</dbReference>
<dbReference type="PATRIC" id="fig|1379.3.peg.829"/>
<gene>
    <name evidence="2" type="ORF">HMPREF3186_00847</name>
</gene>
<comment type="caution">
    <text evidence="2">The sequence shown here is derived from an EMBL/GenBank/DDBJ whole genome shotgun (WGS) entry which is preliminary data.</text>
</comment>
<dbReference type="InterPro" id="IPR041657">
    <property type="entry name" value="HTH_17"/>
</dbReference>
<dbReference type="Proteomes" id="UP000070355">
    <property type="component" value="Unassembled WGS sequence"/>
</dbReference>
<dbReference type="RefSeq" id="WP_060914044.1">
    <property type="nucleotide sequence ID" value="NZ_KQ959954.1"/>
</dbReference>
<accession>A0A133ZXU6</accession>
<organism evidence="2 3">
    <name type="scientific">Gemella haemolysans</name>
    <dbReference type="NCBI Taxonomy" id="1379"/>
    <lineage>
        <taxon>Bacteria</taxon>
        <taxon>Bacillati</taxon>
        <taxon>Bacillota</taxon>
        <taxon>Bacilli</taxon>
        <taxon>Bacillales</taxon>
        <taxon>Gemellaceae</taxon>
        <taxon>Gemella</taxon>
    </lineage>
</organism>
<dbReference type="STRING" id="1379.HMPREF3186_00847"/>
<proteinExistence type="predicted"/>
<protein>
    <recommendedName>
        <fullName evidence="1">Helix-turn-helix domain-containing protein</fullName>
    </recommendedName>
</protein>
<dbReference type="EMBL" id="LSDC01000058">
    <property type="protein sequence ID" value="KXB60263.1"/>
    <property type="molecule type" value="Genomic_DNA"/>
</dbReference>
<dbReference type="InterPro" id="IPR009061">
    <property type="entry name" value="DNA-bd_dom_put_sf"/>
</dbReference>
<dbReference type="OrthoDB" id="2990474at2"/>
<evidence type="ECO:0000313" key="3">
    <source>
        <dbReference type="Proteomes" id="UP000070355"/>
    </source>
</evidence>
<dbReference type="AlphaFoldDB" id="A0A133ZXU6"/>
<dbReference type="SUPFAM" id="SSF46955">
    <property type="entry name" value="Putative DNA-binding domain"/>
    <property type="match status" value="1"/>
</dbReference>
<feature type="domain" description="Helix-turn-helix" evidence="1">
    <location>
        <begin position="33"/>
        <end position="79"/>
    </location>
</feature>
<evidence type="ECO:0000259" key="1">
    <source>
        <dbReference type="Pfam" id="PF12728"/>
    </source>
</evidence>
<name>A0A133ZXU6_9BACL</name>
<evidence type="ECO:0000313" key="2">
    <source>
        <dbReference type="EMBL" id="KXB60263.1"/>
    </source>
</evidence>